<dbReference type="SUPFAM" id="SSF82153">
    <property type="entry name" value="FAS1 domain"/>
    <property type="match status" value="1"/>
</dbReference>
<organism evidence="3 4">
    <name type="scientific">Altererythrobacter xiamenensis</name>
    <dbReference type="NCBI Taxonomy" id="1316679"/>
    <lineage>
        <taxon>Bacteria</taxon>
        <taxon>Pseudomonadati</taxon>
        <taxon>Pseudomonadota</taxon>
        <taxon>Alphaproteobacteria</taxon>
        <taxon>Sphingomonadales</taxon>
        <taxon>Erythrobacteraceae</taxon>
        <taxon>Altererythrobacter</taxon>
    </lineage>
</organism>
<dbReference type="PANTHER" id="PTHR10900">
    <property type="entry name" value="PERIOSTIN-RELATED"/>
    <property type="match status" value="1"/>
</dbReference>
<dbReference type="PANTHER" id="PTHR10900:SF77">
    <property type="entry name" value="FI19380P1"/>
    <property type="match status" value="1"/>
</dbReference>
<proteinExistence type="predicted"/>
<dbReference type="OrthoDB" id="7507228at2"/>
<feature type="signal peptide" evidence="1">
    <location>
        <begin position="1"/>
        <end position="21"/>
    </location>
</feature>
<dbReference type="PROSITE" id="PS50213">
    <property type="entry name" value="FAS1"/>
    <property type="match status" value="1"/>
</dbReference>
<dbReference type="SMART" id="SM00554">
    <property type="entry name" value="FAS1"/>
    <property type="match status" value="1"/>
</dbReference>
<keyword evidence="4" id="KW-1185">Reference proteome</keyword>
<feature type="domain" description="FAS1" evidence="2">
    <location>
        <begin position="42"/>
        <end position="185"/>
    </location>
</feature>
<evidence type="ECO:0000256" key="1">
    <source>
        <dbReference type="SAM" id="SignalP"/>
    </source>
</evidence>
<reference evidence="4" key="1">
    <citation type="submission" date="2017-04" db="EMBL/GenBank/DDBJ databases">
        <authorList>
            <person name="Varghese N."/>
            <person name="Submissions S."/>
        </authorList>
    </citation>
    <scope>NUCLEOTIDE SEQUENCE [LARGE SCALE GENOMIC DNA]</scope>
</reference>
<dbReference type="InterPro" id="IPR050904">
    <property type="entry name" value="Adhesion/Biosynth-related"/>
</dbReference>
<evidence type="ECO:0000313" key="4">
    <source>
        <dbReference type="Proteomes" id="UP000194420"/>
    </source>
</evidence>
<keyword evidence="1" id="KW-0732">Signal</keyword>
<accession>A0A1Y6EHS2</accession>
<dbReference type="EMBL" id="FXWG01000001">
    <property type="protein sequence ID" value="SMQ61919.1"/>
    <property type="molecule type" value="Genomic_DNA"/>
</dbReference>
<dbReference type="AlphaFoldDB" id="A0A1Y6EHS2"/>
<sequence>MSTLSSRAALCVLAPMTLILAACSGQGSETADGDLATEENMARTVATMMAGDDNLSMASEALSQTGLSTMLDGPSSYTVIAPVDTAFETLEGSEALLEDETQAPLLAAMLREHIIPGALTPETIRTAIEQKGGAVEMRTLGSGTLTFDEDGENIVMTSASGATARLASAAMVASNGVLFPVDGVLAELPSTQ</sequence>
<dbReference type="InterPro" id="IPR000782">
    <property type="entry name" value="FAS1_domain"/>
</dbReference>
<evidence type="ECO:0000259" key="2">
    <source>
        <dbReference type="PROSITE" id="PS50213"/>
    </source>
</evidence>
<gene>
    <name evidence="3" type="ORF">SAMN06297468_0626</name>
</gene>
<dbReference type="Gene3D" id="2.30.180.10">
    <property type="entry name" value="FAS1 domain"/>
    <property type="match status" value="1"/>
</dbReference>
<name>A0A1Y6EHS2_9SPHN</name>
<dbReference type="PROSITE" id="PS51257">
    <property type="entry name" value="PROKAR_LIPOPROTEIN"/>
    <property type="match status" value="1"/>
</dbReference>
<dbReference type="Proteomes" id="UP000194420">
    <property type="component" value="Unassembled WGS sequence"/>
</dbReference>
<dbReference type="InterPro" id="IPR036378">
    <property type="entry name" value="FAS1_dom_sf"/>
</dbReference>
<dbReference type="Pfam" id="PF02469">
    <property type="entry name" value="Fasciclin"/>
    <property type="match status" value="1"/>
</dbReference>
<evidence type="ECO:0000313" key="3">
    <source>
        <dbReference type="EMBL" id="SMQ61919.1"/>
    </source>
</evidence>
<feature type="chain" id="PRO_5013029036" evidence="1">
    <location>
        <begin position="22"/>
        <end position="192"/>
    </location>
</feature>
<protein>
    <submittedName>
        <fullName evidence="3">Uncaracterized surface protein containing fasciclin (FAS1) repeats</fullName>
    </submittedName>
</protein>